<organism evidence="1 2">
    <name type="scientific">Ralstonia phage Albius</name>
    <dbReference type="NCBI Taxonomy" id="2759712"/>
    <lineage>
        <taxon>Viruses</taxon>
        <taxon>Duplodnaviria</taxon>
        <taxon>Heunggongvirae</taxon>
        <taxon>Uroviricota</taxon>
        <taxon>Caudoviricetes</taxon>
        <taxon>Rahariannevirus</taxon>
        <taxon>Rahariannevirus raharianne</taxon>
    </lineage>
</organism>
<accession>A0A7G5B7W3</accession>
<evidence type="ECO:0000313" key="2">
    <source>
        <dbReference type="Proteomes" id="UP000515258"/>
    </source>
</evidence>
<dbReference type="Proteomes" id="UP000515258">
    <property type="component" value="Segment"/>
</dbReference>
<evidence type="ECO:0000313" key="1">
    <source>
        <dbReference type="EMBL" id="QMV32386.1"/>
    </source>
</evidence>
<sequence>MRKRSAYRQRASGLPLVFGLSQSMKTDLQLTPLGTLEGFKEGTGNERGAHTLAAAVNLTAVLSREMTDREKRIAAEGLEAIRGVFKRGNAAGKWGCSGDEYRQIGAALALGAELTDSSNRRTVATAIKTVFQEAGR</sequence>
<name>A0A7G5B7W3_9CAUD</name>
<protein>
    <submittedName>
        <fullName evidence="1">Uncharacterized protein</fullName>
    </submittedName>
</protein>
<proteinExistence type="predicted"/>
<dbReference type="EMBL" id="MT740726">
    <property type="protein sequence ID" value="QMV32386.1"/>
    <property type="molecule type" value="Genomic_DNA"/>
</dbReference>
<reference evidence="1 2" key="1">
    <citation type="submission" date="2020-07" db="EMBL/GenBank/DDBJ databases">
        <title>Ralstonia phages.</title>
        <authorList>
            <person name="Trotereau A."/>
            <person name="Boyer C."/>
            <person name="Torres-Barcelo C."/>
        </authorList>
    </citation>
    <scope>NUCLEOTIDE SEQUENCE [LARGE SCALE GENOMIC DNA]</scope>
</reference>
<gene>
    <name evidence="1" type="ORF">U2_00011</name>
</gene>